<dbReference type="OrthoDB" id="9787778at2"/>
<gene>
    <name evidence="2" type="ordered locus">Acid_6583</name>
</gene>
<dbReference type="InterPro" id="IPR010994">
    <property type="entry name" value="RuvA_2-like"/>
</dbReference>
<accession>Q01S65</accession>
<evidence type="ECO:0008006" key="3">
    <source>
        <dbReference type="Google" id="ProtNLM"/>
    </source>
</evidence>
<dbReference type="HOGENOM" id="CLU_052011_5_1_0"/>
<dbReference type="STRING" id="234267.Acid_6583"/>
<dbReference type="eggNOG" id="COG1555">
    <property type="taxonomic scope" value="Bacteria"/>
</dbReference>
<reference evidence="2" key="1">
    <citation type="submission" date="2006-10" db="EMBL/GenBank/DDBJ databases">
        <title>Complete sequence of Solibacter usitatus Ellin6076.</title>
        <authorList>
            <consortium name="US DOE Joint Genome Institute"/>
            <person name="Copeland A."/>
            <person name="Lucas S."/>
            <person name="Lapidus A."/>
            <person name="Barry K."/>
            <person name="Detter J.C."/>
            <person name="Glavina del Rio T."/>
            <person name="Hammon N."/>
            <person name="Israni S."/>
            <person name="Dalin E."/>
            <person name="Tice H."/>
            <person name="Pitluck S."/>
            <person name="Thompson L.S."/>
            <person name="Brettin T."/>
            <person name="Bruce D."/>
            <person name="Han C."/>
            <person name="Tapia R."/>
            <person name="Gilna P."/>
            <person name="Schmutz J."/>
            <person name="Larimer F."/>
            <person name="Land M."/>
            <person name="Hauser L."/>
            <person name="Kyrpides N."/>
            <person name="Mikhailova N."/>
            <person name="Janssen P.H."/>
            <person name="Kuske C.R."/>
            <person name="Richardson P."/>
        </authorList>
    </citation>
    <scope>NUCLEOTIDE SEQUENCE</scope>
    <source>
        <strain evidence="2">Ellin6076</strain>
    </source>
</reference>
<proteinExistence type="predicted"/>
<feature type="chain" id="PRO_5004163296" description="Helix-hairpin-helix domain-containing protein" evidence="1">
    <location>
        <begin position="19"/>
        <end position="104"/>
    </location>
</feature>
<dbReference type="AlphaFoldDB" id="Q01S65"/>
<dbReference type="SUPFAM" id="SSF47781">
    <property type="entry name" value="RuvA domain 2-like"/>
    <property type="match status" value="1"/>
</dbReference>
<dbReference type="Gene3D" id="1.10.150.320">
    <property type="entry name" value="Photosystem II 12 kDa extrinsic protein"/>
    <property type="match status" value="1"/>
</dbReference>
<evidence type="ECO:0000313" key="2">
    <source>
        <dbReference type="EMBL" id="ABJ87505.1"/>
    </source>
</evidence>
<name>Q01S65_SOLUE</name>
<keyword evidence="1" id="KW-0732">Signal</keyword>
<organism evidence="2">
    <name type="scientific">Solibacter usitatus (strain Ellin6076)</name>
    <dbReference type="NCBI Taxonomy" id="234267"/>
    <lineage>
        <taxon>Bacteria</taxon>
        <taxon>Pseudomonadati</taxon>
        <taxon>Acidobacteriota</taxon>
        <taxon>Terriglobia</taxon>
        <taxon>Bryobacterales</taxon>
        <taxon>Solibacteraceae</taxon>
        <taxon>Candidatus Solibacter</taxon>
    </lineage>
</organism>
<sequence length="104" mass="10966" precursor="true">MKFVKYLMILVAAVTLIAAPQAPKKAPAKPAPAAAASGALVDINTASEADLKALPGIGDAYSAKIIAGRPYRAKNQLDQKKIIPHATYEKIKDMIVAKQPSAKK</sequence>
<protein>
    <recommendedName>
        <fullName evidence="3">Helix-hairpin-helix domain-containing protein</fullName>
    </recommendedName>
</protein>
<dbReference type="KEGG" id="sus:Acid_6583"/>
<feature type="signal peptide" evidence="1">
    <location>
        <begin position="1"/>
        <end position="18"/>
    </location>
</feature>
<dbReference type="Pfam" id="PF12836">
    <property type="entry name" value="HHH_3"/>
    <property type="match status" value="1"/>
</dbReference>
<evidence type="ECO:0000256" key="1">
    <source>
        <dbReference type="SAM" id="SignalP"/>
    </source>
</evidence>
<dbReference type="InParanoid" id="Q01S65"/>
<dbReference type="EMBL" id="CP000473">
    <property type="protein sequence ID" value="ABJ87505.1"/>
    <property type="molecule type" value="Genomic_DNA"/>
</dbReference>